<gene>
    <name evidence="2" type="primary">Acey_s0064.g3486</name>
    <name evidence="2" type="synonym">Acey-C05C9.2</name>
    <name evidence="2" type="ORF">Y032_0064g3486</name>
</gene>
<name>A0A016U134_9BILA</name>
<organism evidence="2 3">
    <name type="scientific">Ancylostoma ceylanicum</name>
    <dbReference type="NCBI Taxonomy" id="53326"/>
    <lineage>
        <taxon>Eukaryota</taxon>
        <taxon>Metazoa</taxon>
        <taxon>Ecdysozoa</taxon>
        <taxon>Nematoda</taxon>
        <taxon>Chromadorea</taxon>
        <taxon>Rhabditida</taxon>
        <taxon>Rhabditina</taxon>
        <taxon>Rhabditomorpha</taxon>
        <taxon>Strongyloidea</taxon>
        <taxon>Ancylostomatidae</taxon>
        <taxon>Ancylostomatinae</taxon>
        <taxon>Ancylostoma</taxon>
    </lineage>
</organism>
<feature type="region of interest" description="Disordered" evidence="1">
    <location>
        <begin position="228"/>
        <end position="283"/>
    </location>
</feature>
<accession>A0A016U134</accession>
<feature type="region of interest" description="Disordered" evidence="1">
    <location>
        <begin position="132"/>
        <end position="156"/>
    </location>
</feature>
<dbReference type="Proteomes" id="UP000024635">
    <property type="component" value="Unassembled WGS sequence"/>
</dbReference>
<evidence type="ECO:0000256" key="1">
    <source>
        <dbReference type="SAM" id="MobiDB-lite"/>
    </source>
</evidence>
<proteinExistence type="predicted"/>
<keyword evidence="3" id="KW-1185">Reference proteome</keyword>
<feature type="compositionally biased region" description="Low complexity" evidence="1">
    <location>
        <begin position="85"/>
        <end position="100"/>
    </location>
</feature>
<feature type="compositionally biased region" description="Polar residues" evidence="1">
    <location>
        <begin position="104"/>
        <end position="113"/>
    </location>
</feature>
<evidence type="ECO:0000313" key="2">
    <source>
        <dbReference type="EMBL" id="EYC08701.1"/>
    </source>
</evidence>
<dbReference type="EMBL" id="JARK01001400">
    <property type="protein sequence ID" value="EYC08701.1"/>
    <property type="molecule type" value="Genomic_DNA"/>
</dbReference>
<reference evidence="3" key="1">
    <citation type="journal article" date="2015" name="Nat. Genet.">
        <title>The genome and transcriptome of the zoonotic hookworm Ancylostoma ceylanicum identify infection-specific gene families.</title>
        <authorList>
            <person name="Schwarz E.M."/>
            <person name="Hu Y."/>
            <person name="Antoshechkin I."/>
            <person name="Miller M.M."/>
            <person name="Sternberg P.W."/>
            <person name="Aroian R.V."/>
        </authorList>
    </citation>
    <scope>NUCLEOTIDE SEQUENCE</scope>
    <source>
        <strain evidence="3">HY135</strain>
    </source>
</reference>
<feature type="region of interest" description="Disordered" evidence="1">
    <location>
        <begin position="35"/>
        <end position="113"/>
    </location>
</feature>
<protein>
    <submittedName>
        <fullName evidence="2">Uncharacterized protein</fullName>
    </submittedName>
</protein>
<dbReference type="AlphaFoldDB" id="A0A016U134"/>
<evidence type="ECO:0000313" key="3">
    <source>
        <dbReference type="Proteomes" id="UP000024635"/>
    </source>
</evidence>
<comment type="caution">
    <text evidence="2">The sequence shown here is derived from an EMBL/GenBank/DDBJ whole genome shotgun (WGS) entry which is preliminary data.</text>
</comment>
<feature type="compositionally biased region" description="Basic residues" evidence="1">
    <location>
        <begin position="69"/>
        <end position="79"/>
    </location>
</feature>
<sequence length="283" mass="32136">MYVSDMPSMPIPSPQTYYCRIRNCQRTCGLLHRDSSRKKYAFGQRAASLDREEEKKETKKKGGSATTEKKKRLKKKAHSQRSILTNSSNSTTTESSGRESQTTKESPSPQPITTFEEIMERAARKVSVIKIDDQPISVPPPKSTNLSEKRLRKAPSVSLDTTTIHFDQPVWDNPKLREELLDSEEEFALDADPPSLREDSLVVDEIISEATHATDYNPIDHERSDEMISGWSSDENDYSNVDLTRTRQPVPPDSPDSVVMPLRKREGRKGVRYEQSLDLSEHV</sequence>
<feature type="compositionally biased region" description="Basic and acidic residues" evidence="1">
    <location>
        <begin position="48"/>
        <end position="57"/>
    </location>
</feature>
<dbReference type="OrthoDB" id="5872417at2759"/>
<feature type="compositionally biased region" description="Polar residues" evidence="1">
    <location>
        <begin position="230"/>
        <end position="247"/>
    </location>
</feature>